<evidence type="ECO:0000313" key="3">
    <source>
        <dbReference type="Proteomes" id="UP000705867"/>
    </source>
</evidence>
<gene>
    <name evidence="2" type="ORF">K8I29_16050</name>
</gene>
<name>A0A953J757_9BACT</name>
<organism evidence="2 3">
    <name type="scientific">Candidatus Nitrobium versatile</name>
    <dbReference type="NCBI Taxonomy" id="2884831"/>
    <lineage>
        <taxon>Bacteria</taxon>
        <taxon>Pseudomonadati</taxon>
        <taxon>Nitrospirota</taxon>
        <taxon>Nitrospiria</taxon>
        <taxon>Nitrospirales</taxon>
        <taxon>Nitrospiraceae</taxon>
        <taxon>Candidatus Nitrobium</taxon>
    </lineage>
</organism>
<dbReference type="Gene3D" id="3.30.1330.40">
    <property type="entry name" value="RutC-like"/>
    <property type="match status" value="1"/>
</dbReference>
<dbReference type="PANTHER" id="PTHR43760">
    <property type="entry name" value="ENDORIBONUCLEASE-RELATED"/>
    <property type="match status" value="1"/>
</dbReference>
<feature type="domain" description="Endoribonuclease L-PSP/chorismate mutase-like" evidence="1">
    <location>
        <begin position="4"/>
        <end position="141"/>
    </location>
</feature>
<evidence type="ECO:0000259" key="1">
    <source>
        <dbReference type="Pfam" id="PF14588"/>
    </source>
</evidence>
<accession>A0A953J757</accession>
<dbReference type="InterPro" id="IPR013813">
    <property type="entry name" value="Endoribo_LPSP/chorism_mut-like"/>
</dbReference>
<dbReference type="PANTHER" id="PTHR43760:SF1">
    <property type="entry name" value="ENDORIBONUCLEASE L-PSP_CHORISMATE MUTASE-LIKE DOMAIN-CONTAINING PROTEIN"/>
    <property type="match status" value="1"/>
</dbReference>
<dbReference type="Proteomes" id="UP000705867">
    <property type="component" value="Unassembled WGS sequence"/>
</dbReference>
<protein>
    <submittedName>
        <fullName evidence="2">RidA family protein</fullName>
    </submittedName>
</protein>
<dbReference type="Pfam" id="PF14588">
    <property type="entry name" value="YjgF_endoribonc"/>
    <property type="match status" value="1"/>
</dbReference>
<reference evidence="2" key="2">
    <citation type="submission" date="2021-08" db="EMBL/GenBank/DDBJ databases">
        <authorList>
            <person name="Dalcin Martins P."/>
        </authorList>
    </citation>
    <scope>NUCLEOTIDE SEQUENCE</scope>
    <source>
        <strain evidence="2">MAG_39</strain>
    </source>
</reference>
<dbReference type="CDD" id="cd02199">
    <property type="entry name" value="YjgF_YER057c_UK114_like_1"/>
    <property type="match status" value="1"/>
</dbReference>
<proteinExistence type="predicted"/>
<dbReference type="EMBL" id="JAIOIV010000127">
    <property type="protein sequence ID" value="MBZ0157708.1"/>
    <property type="molecule type" value="Genomic_DNA"/>
</dbReference>
<dbReference type="AlphaFoldDB" id="A0A953J757"/>
<evidence type="ECO:0000313" key="2">
    <source>
        <dbReference type="EMBL" id="MBZ0157708.1"/>
    </source>
</evidence>
<dbReference type="InterPro" id="IPR035959">
    <property type="entry name" value="RutC-like_sf"/>
</dbReference>
<reference evidence="2" key="1">
    <citation type="journal article" date="2021" name="bioRxiv">
        <title>Unraveling nitrogen, sulfur and carbon metabolic pathways and microbial community transcriptional responses to substrate deprivation and toxicity stresses in a bioreactor mimicking anoxic brackish coastal sediment conditions.</title>
        <authorList>
            <person name="Martins P.D."/>
            <person name="Echeveste M.J."/>
            <person name="Arshad A."/>
            <person name="Kurth J."/>
            <person name="Ouboter H."/>
            <person name="Jetten M.S.M."/>
            <person name="Welte C.U."/>
        </authorList>
    </citation>
    <scope>NUCLEOTIDE SEQUENCE</scope>
    <source>
        <strain evidence="2">MAG_39</strain>
    </source>
</reference>
<sequence length="153" mass="16396">MSFEARLKELGIELPEAAKPLGSYVPCVRTGNLLFLSGILPLRGGKLTRTGRVGEALSLEEAQQDARQIVVNALSVVRSQMGSLDAVSRCIKLNGFVASGPGFTEQPKVLNAASDLLFEIFGEAGRHARAAVGVYILPLDAPVEIDFVFEVKQ</sequence>
<comment type="caution">
    <text evidence="2">The sequence shown here is derived from an EMBL/GenBank/DDBJ whole genome shotgun (WGS) entry which is preliminary data.</text>
</comment>
<dbReference type="SUPFAM" id="SSF55298">
    <property type="entry name" value="YjgF-like"/>
    <property type="match status" value="1"/>
</dbReference>